<dbReference type="Proteomes" id="UP001501169">
    <property type="component" value="Unassembled WGS sequence"/>
</dbReference>
<keyword evidence="2" id="KW-1185">Reference proteome</keyword>
<reference evidence="1 2" key="1">
    <citation type="journal article" date="2019" name="Int. J. Syst. Evol. Microbiol.">
        <title>The Global Catalogue of Microorganisms (GCM) 10K type strain sequencing project: providing services to taxonomists for standard genome sequencing and annotation.</title>
        <authorList>
            <consortium name="The Broad Institute Genomics Platform"/>
            <consortium name="The Broad Institute Genome Sequencing Center for Infectious Disease"/>
            <person name="Wu L."/>
            <person name="Ma J."/>
        </authorList>
    </citation>
    <scope>NUCLEOTIDE SEQUENCE [LARGE SCALE GENOMIC DNA]</scope>
    <source>
        <strain evidence="1 2">JCM 14331</strain>
    </source>
</reference>
<organism evidence="1 2">
    <name type="scientific">Rheinheimera aquimaris</name>
    <dbReference type="NCBI Taxonomy" id="412437"/>
    <lineage>
        <taxon>Bacteria</taxon>
        <taxon>Pseudomonadati</taxon>
        <taxon>Pseudomonadota</taxon>
        <taxon>Gammaproteobacteria</taxon>
        <taxon>Chromatiales</taxon>
        <taxon>Chromatiaceae</taxon>
        <taxon>Rheinheimera</taxon>
    </lineage>
</organism>
<accession>A0ABN1EBE9</accession>
<name>A0ABN1EBE9_9GAMM</name>
<dbReference type="RefSeq" id="WP_226768144.1">
    <property type="nucleotide sequence ID" value="NZ_BAAAEO010000006.1"/>
</dbReference>
<evidence type="ECO:0000313" key="1">
    <source>
        <dbReference type="EMBL" id="GAA0563041.1"/>
    </source>
</evidence>
<dbReference type="Gene3D" id="3.30.530.50">
    <property type="match status" value="1"/>
</dbReference>
<dbReference type="Gene3D" id="3.30.310.170">
    <property type="entry name" value="Outer membrane protein assembly factor BamC"/>
    <property type="match status" value="1"/>
</dbReference>
<dbReference type="EMBL" id="BAAAEO010000006">
    <property type="protein sequence ID" value="GAA0563041.1"/>
    <property type="molecule type" value="Genomic_DNA"/>
</dbReference>
<dbReference type="InterPro" id="IPR010653">
    <property type="entry name" value="NlpB/DapX"/>
</dbReference>
<gene>
    <name evidence="1" type="primary">bamC</name>
    <name evidence="1" type="ORF">GCM10009098_33940</name>
</gene>
<sequence>MQHWIKSSVVASVLLTGCSLLQTEQAETAGQPASVPELKVPAGLETPAKPAKYDIPDTNRADTAVDIRSPALVLGTASSSRVEEGDKLSRVWFDRSDYTGDLVPFLKQMLQTQFAEQGIELTSDEQGLNYTTGWIARSEEEGFWFWKSSQQQEQARYKISIEPRPHGRSASVTVTMLEHQYFTPDAKLSKTDTKRQEVALLNQIIDRIGKEEIIIARANKAKAPDVSLEPGMDAEGNPALVTPQPIDVTWSQLEALFTELNLDVTDINRSAYTYYLNYQKSEPGFWSKIWGSDTKPVLPLPDGEYRLVLSRADKQTAISLRDKNGTSLDAETTLALHEPFVQAIRLARIEL</sequence>
<evidence type="ECO:0000313" key="2">
    <source>
        <dbReference type="Proteomes" id="UP001501169"/>
    </source>
</evidence>
<protein>
    <submittedName>
        <fullName evidence="1">Outer membrane protein assembly factor BamC</fullName>
    </submittedName>
</protein>
<dbReference type="Pfam" id="PF06804">
    <property type="entry name" value="Lipoprotein_18"/>
    <property type="match status" value="1"/>
</dbReference>
<proteinExistence type="predicted"/>
<dbReference type="PROSITE" id="PS51257">
    <property type="entry name" value="PROKAR_LIPOPROTEIN"/>
    <property type="match status" value="1"/>
</dbReference>
<dbReference type="InterPro" id="IPR042268">
    <property type="entry name" value="BamC_C"/>
</dbReference>
<comment type="caution">
    <text evidence="1">The sequence shown here is derived from an EMBL/GenBank/DDBJ whole genome shotgun (WGS) entry which is preliminary data.</text>
</comment>